<dbReference type="InterPro" id="IPR003753">
    <property type="entry name" value="Exonuc_VII_L"/>
</dbReference>
<dbReference type="GO" id="GO:0006308">
    <property type="term" value="P:DNA catabolic process"/>
    <property type="evidence" value="ECO:0007669"/>
    <property type="project" value="InterPro"/>
</dbReference>
<evidence type="ECO:0000259" key="1">
    <source>
        <dbReference type="Pfam" id="PF02601"/>
    </source>
</evidence>
<protein>
    <recommendedName>
        <fullName evidence="1">Exonuclease VII large subunit C-terminal domain-containing protein</fullName>
    </recommendedName>
</protein>
<dbReference type="GO" id="GO:0009318">
    <property type="term" value="C:exodeoxyribonuclease VII complex"/>
    <property type="evidence" value="ECO:0007669"/>
    <property type="project" value="InterPro"/>
</dbReference>
<gene>
    <name evidence="2" type="ORF">KOY48_01655</name>
</gene>
<reference evidence="2" key="1">
    <citation type="submission" date="2021-06" db="EMBL/GenBank/DDBJ databases">
        <title>An adapted protocol for Saccharibacteria cultivation: two new species join this phylum of Candidate Phyla Radiations.</title>
        <authorList>
            <person name="Ibrahim A."/>
            <person name="Maatouk M."/>
            <person name="Zgheib R."/>
            <person name="Haddad G."/>
            <person name="Bou Khalil J."/>
            <person name="Raoult D."/>
            <person name="Bittar F."/>
        </authorList>
    </citation>
    <scope>NUCLEOTIDE SEQUENCE</scope>
    <source>
        <strain evidence="2">IHU1</strain>
    </source>
</reference>
<dbReference type="KEGG" id="mnd:KOY48_01655"/>
<dbReference type="AlphaFoldDB" id="A0A8F1MBW5"/>
<organism evidence="2 3">
    <name type="scientific">Candidatus Minimicrobia naudis</name>
    <dbReference type="NCBI Taxonomy" id="2841263"/>
    <lineage>
        <taxon>Bacteria</taxon>
        <taxon>Candidatus Saccharimonadota</taxon>
        <taxon>Candidatus Saccharimonadota incertae sedis</taxon>
        <taxon>Candidatus Minimicrobia</taxon>
    </lineage>
</organism>
<dbReference type="PANTHER" id="PTHR30008">
    <property type="entry name" value="EXODEOXYRIBONUCLEASE 7 LARGE SUBUNIT"/>
    <property type="match status" value="1"/>
</dbReference>
<dbReference type="Pfam" id="PF02601">
    <property type="entry name" value="Exonuc_VII_L"/>
    <property type="match status" value="1"/>
</dbReference>
<evidence type="ECO:0000313" key="2">
    <source>
        <dbReference type="EMBL" id="QWQ32542.1"/>
    </source>
</evidence>
<dbReference type="GO" id="GO:0008855">
    <property type="term" value="F:exodeoxyribonuclease VII activity"/>
    <property type="evidence" value="ECO:0007669"/>
    <property type="project" value="InterPro"/>
</dbReference>
<proteinExistence type="predicted"/>
<dbReference type="PANTHER" id="PTHR30008:SF0">
    <property type="entry name" value="EXODEOXYRIBONUCLEASE 7 LARGE SUBUNIT"/>
    <property type="match status" value="1"/>
</dbReference>
<dbReference type="InterPro" id="IPR020579">
    <property type="entry name" value="Exonuc_VII_lsu_C"/>
</dbReference>
<feature type="domain" description="Exonuclease VII large subunit C-terminal" evidence="1">
    <location>
        <begin position="2"/>
        <end position="147"/>
    </location>
</feature>
<name>A0A8F1MBW5_9BACT</name>
<sequence length="208" mass="23049">MKFVVANVNVQGENAADQAVRAISYFNQMSESPDVIVLIRGGGSAEDLASFNDEKLVRAVASSRIPTMTGIGHEIDESLCDLAADVRAATPSNAAQLLFPDKREVIRHLHYRLIDAKDSICRAIEEQSLNATMLQKEALKQWSSRVDPAVNATLSQQKVIAEYDPEMALRRGYAMIKGDLQIGNIVEITTKDIIMKARIENSEQRYDN</sequence>
<dbReference type="EMBL" id="CP076460">
    <property type="protein sequence ID" value="QWQ32542.1"/>
    <property type="molecule type" value="Genomic_DNA"/>
</dbReference>
<evidence type="ECO:0000313" key="3">
    <source>
        <dbReference type="Proteomes" id="UP000679129"/>
    </source>
</evidence>
<keyword evidence="3" id="KW-1185">Reference proteome</keyword>
<accession>A0A8F1MBW5</accession>
<dbReference type="Proteomes" id="UP000679129">
    <property type="component" value="Chromosome"/>
</dbReference>